<dbReference type="RefSeq" id="WP_135963301.1">
    <property type="nucleotide sequence ID" value="NZ_SRXT01000003.1"/>
</dbReference>
<dbReference type="AlphaFoldDB" id="A0A4V3QZF6"/>
<evidence type="ECO:0000313" key="1">
    <source>
        <dbReference type="EMBL" id="TGX54062.1"/>
    </source>
</evidence>
<organism evidence="1 2">
    <name type="scientific">Sphingomonas gei</name>
    <dbReference type="NCBI Taxonomy" id="1395960"/>
    <lineage>
        <taxon>Bacteria</taxon>
        <taxon>Pseudomonadati</taxon>
        <taxon>Pseudomonadota</taxon>
        <taxon>Alphaproteobacteria</taxon>
        <taxon>Sphingomonadales</taxon>
        <taxon>Sphingomonadaceae</taxon>
        <taxon>Sphingomonas</taxon>
    </lineage>
</organism>
<dbReference type="OrthoDB" id="9801834at2"/>
<name>A0A4V3QZF6_9SPHN</name>
<accession>A0A4V3QZF6</accession>
<keyword evidence="2" id="KW-1185">Reference proteome</keyword>
<gene>
    <name evidence="1" type="ORF">E5A73_08025</name>
</gene>
<proteinExistence type="predicted"/>
<reference evidence="1 2" key="1">
    <citation type="submission" date="2019-04" db="EMBL/GenBank/DDBJ databases">
        <title>Sphingomonas psychrotolerans sp. nov., isolated from soil in the Tianshan Mountains, Xinjiang, China.</title>
        <authorList>
            <person name="Luo Y."/>
            <person name="Sheng H."/>
        </authorList>
    </citation>
    <scope>NUCLEOTIDE SEQUENCE [LARGE SCALE GENOMIC DNA]</scope>
    <source>
        <strain evidence="1 2">ZFGT-11</strain>
    </source>
</reference>
<dbReference type="EMBL" id="SRXT01000003">
    <property type="protein sequence ID" value="TGX54062.1"/>
    <property type="molecule type" value="Genomic_DNA"/>
</dbReference>
<evidence type="ECO:0000313" key="2">
    <source>
        <dbReference type="Proteomes" id="UP000306147"/>
    </source>
</evidence>
<comment type="caution">
    <text evidence="1">The sequence shown here is derived from an EMBL/GenBank/DDBJ whole genome shotgun (WGS) entry which is preliminary data.</text>
</comment>
<dbReference type="Proteomes" id="UP000306147">
    <property type="component" value="Unassembled WGS sequence"/>
</dbReference>
<protein>
    <submittedName>
        <fullName evidence="1">Uncharacterized protein</fullName>
    </submittedName>
</protein>
<sequence>MTRSEDLQDAPVIGWRCSETAYLPGRVRVALHAPVIEAPLGAGPFDPPAGFQFHLYRDKADRTIQAAISWSHVHEDLRLGTPYNLYFEVPRRLVRGESLRLAAPDGSVTRIASNSGNIHFADPGAGYVNTMNRDLIEALLRSAEYDVAVEGSGVTGNVGTIKLFSHDEAASLYRAMLGKIKSKARDPQKYCEAVHAPEVTDESIV</sequence>